<reference evidence="7" key="2">
    <citation type="submission" date="2023-06" db="EMBL/GenBank/DDBJ databases">
        <authorList>
            <person name="Ma L."/>
            <person name="Liu K.-W."/>
            <person name="Li Z."/>
            <person name="Hsiao Y.-Y."/>
            <person name="Qi Y."/>
            <person name="Fu T."/>
            <person name="Tang G."/>
            <person name="Zhang D."/>
            <person name="Sun W.-H."/>
            <person name="Liu D.-K."/>
            <person name="Li Y."/>
            <person name="Chen G.-Z."/>
            <person name="Liu X.-D."/>
            <person name="Liao X.-Y."/>
            <person name="Jiang Y.-T."/>
            <person name="Yu X."/>
            <person name="Hao Y."/>
            <person name="Huang J."/>
            <person name="Zhao X.-W."/>
            <person name="Ke S."/>
            <person name="Chen Y.-Y."/>
            <person name="Wu W.-L."/>
            <person name="Hsu J.-L."/>
            <person name="Lin Y.-F."/>
            <person name="Huang M.-D."/>
            <person name="Li C.-Y."/>
            <person name="Huang L."/>
            <person name="Wang Z.-W."/>
            <person name="Zhao X."/>
            <person name="Zhong W.-Y."/>
            <person name="Peng D.-H."/>
            <person name="Ahmad S."/>
            <person name="Lan S."/>
            <person name="Zhang J.-S."/>
            <person name="Tsai W.-C."/>
            <person name="Van De Peer Y."/>
            <person name="Liu Z.-J."/>
        </authorList>
    </citation>
    <scope>NUCLEOTIDE SEQUENCE</scope>
    <source>
        <strain evidence="7">CP</strain>
        <tissue evidence="7">Leaves</tissue>
    </source>
</reference>
<dbReference type="GO" id="GO:0003743">
    <property type="term" value="F:translation initiation factor activity"/>
    <property type="evidence" value="ECO:0007669"/>
    <property type="project" value="TreeGrafter"/>
</dbReference>
<dbReference type="GO" id="GO:0005851">
    <property type="term" value="C:eukaryotic translation initiation factor 2B complex"/>
    <property type="evidence" value="ECO:0007669"/>
    <property type="project" value="TreeGrafter"/>
</dbReference>
<dbReference type="InterPro" id="IPR051960">
    <property type="entry name" value="eIF2B_gamma"/>
</dbReference>
<evidence type="ECO:0000256" key="6">
    <source>
        <dbReference type="ARBA" id="ARBA00046432"/>
    </source>
</evidence>
<gene>
    <name evidence="7" type="ORF">QJS10_CPA05g00716</name>
</gene>
<accession>A0AAV9EWL5</accession>
<evidence type="ECO:0000256" key="2">
    <source>
        <dbReference type="ARBA" id="ARBA00007878"/>
    </source>
</evidence>
<protein>
    <submittedName>
        <fullName evidence="7">Uncharacterized protein</fullName>
    </submittedName>
</protein>
<dbReference type="AlphaFoldDB" id="A0AAV9EWL5"/>
<sequence length="261" mass="28559">MEIRADLMDAHLYAFKRNVLQEVLDKKDTFQSIKQDVLPYLVKSQLRSEISANGAPLSKDGLNENMVSQNSHAWLSQQRIGAPSCFHEAYASVPNGSTAEPGRIHKCCAYIASKDKYCARLNSIQAYCDINRDVIGEASHLSGYSFSTQNNIILPSAQLGSKTTIVNSIVMNHVTIEDGCLVQGSIICSNVHLQERVVLKDCQVGAGFVVTSGSEYKAESLSKKENLPLTKSLARANALVQRSFGPSCCGMFLEISHKNLS</sequence>
<dbReference type="PANTHER" id="PTHR45989">
    <property type="entry name" value="TRANSLATION INITIATION FACTOR EIF-2B SUBUNIT GAMMA"/>
    <property type="match status" value="1"/>
</dbReference>
<dbReference type="SUPFAM" id="SSF51161">
    <property type="entry name" value="Trimeric LpxA-like enzymes"/>
    <property type="match status" value="1"/>
</dbReference>
<keyword evidence="8" id="KW-1185">Reference proteome</keyword>
<comment type="subcellular location">
    <subcellularLocation>
        <location evidence="1">Cytoplasm</location>
        <location evidence="1">Cytosol</location>
    </subcellularLocation>
</comment>
<dbReference type="Gene3D" id="2.160.10.10">
    <property type="entry name" value="Hexapeptide repeat proteins"/>
    <property type="match status" value="1"/>
</dbReference>
<dbReference type="Proteomes" id="UP001180020">
    <property type="component" value="Unassembled WGS sequence"/>
</dbReference>
<keyword evidence="3" id="KW-0963">Cytoplasm</keyword>
<dbReference type="GO" id="GO:0005829">
    <property type="term" value="C:cytosol"/>
    <property type="evidence" value="ECO:0007669"/>
    <property type="project" value="UniProtKB-SubCell"/>
</dbReference>
<evidence type="ECO:0000256" key="4">
    <source>
        <dbReference type="ARBA" id="ARBA00022540"/>
    </source>
</evidence>
<dbReference type="GO" id="GO:0005085">
    <property type="term" value="F:guanyl-nucleotide exchange factor activity"/>
    <property type="evidence" value="ECO:0007669"/>
    <property type="project" value="TreeGrafter"/>
</dbReference>
<evidence type="ECO:0000256" key="3">
    <source>
        <dbReference type="ARBA" id="ARBA00022490"/>
    </source>
</evidence>
<evidence type="ECO:0000313" key="8">
    <source>
        <dbReference type="Proteomes" id="UP001180020"/>
    </source>
</evidence>
<dbReference type="InterPro" id="IPR011004">
    <property type="entry name" value="Trimer_LpxA-like_sf"/>
</dbReference>
<keyword evidence="5" id="KW-0648">Protein biosynthesis</keyword>
<organism evidence="7 8">
    <name type="scientific">Acorus calamus</name>
    <name type="common">Sweet flag</name>
    <dbReference type="NCBI Taxonomy" id="4465"/>
    <lineage>
        <taxon>Eukaryota</taxon>
        <taxon>Viridiplantae</taxon>
        <taxon>Streptophyta</taxon>
        <taxon>Embryophyta</taxon>
        <taxon>Tracheophyta</taxon>
        <taxon>Spermatophyta</taxon>
        <taxon>Magnoliopsida</taxon>
        <taxon>Liliopsida</taxon>
        <taxon>Acoraceae</taxon>
        <taxon>Acorus</taxon>
    </lineage>
</organism>
<reference evidence="7" key="1">
    <citation type="journal article" date="2023" name="Nat. Commun.">
        <title>Diploid and tetraploid genomes of Acorus and the evolution of monocots.</title>
        <authorList>
            <person name="Ma L."/>
            <person name="Liu K.W."/>
            <person name="Li Z."/>
            <person name="Hsiao Y.Y."/>
            <person name="Qi Y."/>
            <person name="Fu T."/>
            <person name="Tang G.D."/>
            <person name="Zhang D."/>
            <person name="Sun W.H."/>
            <person name="Liu D.K."/>
            <person name="Li Y."/>
            <person name="Chen G.Z."/>
            <person name="Liu X.D."/>
            <person name="Liao X.Y."/>
            <person name="Jiang Y.T."/>
            <person name="Yu X."/>
            <person name="Hao Y."/>
            <person name="Huang J."/>
            <person name="Zhao X.W."/>
            <person name="Ke S."/>
            <person name="Chen Y.Y."/>
            <person name="Wu W.L."/>
            <person name="Hsu J.L."/>
            <person name="Lin Y.F."/>
            <person name="Huang M.D."/>
            <person name="Li C.Y."/>
            <person name="Huang L."/>
            <person name="Wang Z.W."/>
            <person name="Zhao X."/>
            <person name="Zhong W.Y."/>
            <person name="Peng D.H."/>
            <person name="Ahmad S."/>
            <person name="Lan S."/>
            <person name="Zhang J.S."/>
            <person name="Tsai W.C."/>
            <person name="Van de Peer Y."/>
            <person name="Liu Z.J."/>
        </authorList>
    </citation>
    <scope>NUCLEOTIDE SEQUENCE</scope>
    <source>
        <strain evidence="7">CP</strain>
    </source>
</reference>
<comment type="caution">
    <text evidence="7">The sequence shown here is derived from an EMBL/GenBank/DDBJ whole genome shotgun (WGS) entry which is preliminary data.</text>
</comment>
<name>A0AAV9EWL5_ACOCL</name>
<comment type="subunit">
    <text evidence="6">Component of the translation initiation factor 2B (eIF2B) complex which is a heterodecamer of two sets of five different subunits: alpha, beta, gamma, delta and epsilon. Subunits alpha, beta and delta comprise a regulatory subcomplex and subunits epsilon and gamma comprise a catalytic subcomplex. Within the complex, the hexameric regulatory complex resides at the center, with the two heterodimeric catalytic subcomplexes bound on opposite sides.</text>
</comment>
<evidence type="ECO:0000256" key="5">
    <source>
        <dbReference type="ARBA" id="ARBA00022917"/>
    </source>
</evidence>
<evidence type="ECO:0000313" key="7">
    <source>
        <dbReference type="EMBL" id="KAK1317339.1"/>
    </source>
</evidence>
<keyword evidence="4" id="KW-0396">Initiation factor</keyword>
<dbReference type="EMBL" id="JAUJYO010000005">
    <property type="protein sequence ID" value="KAK1317339.1"/>
    <property type="molecule type" value="Genomic_DNA"/>
</dbReference>
<proteinExistence type="inferred from homology"/>
<dbReference type="GO" id="GO:0002183">
    <property type="term" value="P:cytoplasmic translational initiation"/>
    <property type="evidence" value="ECO:0007669"/>
    <property type="project" value="TreeGrafter"/>
</dbReference>
<comment type="similarity">
    <text evidence="2">Belongs to the eIF-2B gamma/epsilon subunits family.</text>
</comment>
<evidence type="ECO:0000256" key="1">
    <source>
        <dbReference type="ARBA" id="ARBA00004514"/>
    </source>
</evidence>
<dbReference type="PANTHER" id="PTHR45989:SF1">
    <property type="entry name" value="TRANSLATION INITIATION FACTOR EIF-2B SUBUNIT GAMMA"/>
    <property type="match status" value="1"/>
</dbReference>